<evidence type="ECO:0000313" key="2">
    <source>
        <dbReference type="EMBL" id="CDZ89631.1"/>
    </source>
</evidence>
<gene>
    <name evidence="2" type="ORF">RHRU231_520010</name>
</gene>
<reference evidence="2 3" key="1">
    <citation type="journal article" date="2014" name="Genome Announc.">
        <title>Draft Genome Sequence of Propane- and Butane-Oxidizing Actinobacterium Rhodococcus ruber IEGM 231.</title>
        <authorList>
            <person name="Ivshina I.B."/>
            <person name="Kuyukina M.S."/>
            <person name="Krivoruchko A.V."/>
            <person name="Barbe V."/>
            <person name="Fischer C."/>
        </authorList>
    </citation>
    <scope>NUCLEOTIDE SEQUENCE [LARGE SCALE GENOMIC DNA]</scope>
</reference>
<dbReference type="AlphaFoldDB" id="A0A098BPH2"/>
<protein>
    <submittedName>
        <fullName evidence="2">Uncharacterized protein</fullName>
    </submittedName>
</protein>
<accession>A0A098BPH2</accession>
<proteinExistence type="predicted"/>
<dbReference type="RefSeq" id="WP_237210957.1">
    <property type="nucleotide sequence ID" value="NZ_JAINZV010000001.1"/>
</dbReference>
<name>A0A098BPH2_9NOCA</name>
<feature type="compositionally biased region" description="Basic and acidic residues" evidence="1">
    <location>
        <begin position="66"/>
        <end position="78"/>
    </location>
</feature>
<sequence length="84" mass="8743">MTASREPESDAWAAVHAGRSGLVWSQQTVASVGESITSLAKDTLPGSVGAGITLLAADGAEALRVGQDRGRDPREPRPLLHPNQ</sequence>
<dbReference type="EMBL" id="CCSD01000064">
    <property type="protein sequence ID" value="CDZ89631.1"/>
    <property type="molecule type" value="Genomic_DNA"/>
</dbReference>
<evidence type="ECO:0000256" key="1">
    <source>
        <dbReference type="SAM" id="MobiDB-lite"/>
    </source>
</evidence>
<evidence type="ECO:0000313" key="3">
    <source>
        <dbReference type="Proteomes" id="UP000042997"/>
    </source>
</evidence>
<organism evidence="2 3">
    <name type="scientific">Rhodococcus ruber</name>
    <dbReference type="NCBI Taxonomy" id="1830"/>
    <lineage>
        <taxon>Bacteria</taxon>
        <taxon>Bacillati</taxon>
        <taxon>Actinomycetota</taxon>
        <taxon>Actinomycetes</taxon>
        <taxon>Mycobacteriales</taxon>
        <taxon>Nocardiaceae</taxon>
        <taxon>Rhodococcus</taxon>
    </lineage>
</organism>
<dbReference type="Proteomes" id="UP000042997">
    <property type="component" value="Unassembled WGS sequence"/>
</dbReference>
<feature type="region of interest" description="Disordered" evidence="1">
    <location>
        <begin position="63"/>
        <end position="84"/>
    </location>
</feature>